<evidence type="ECO:0000313" key="4">
    <source>
        <dbReference type="Proteomes" id="UP000271098"/>
    </source>
</evidence>
<keyword evidence="4" id="KW-1185">Reference proteome</keyword>
<dbReference type="GO" id="GO:0006409">
    <property type="term" value="P:tRNA export from nucleus"/>
    <property type="evidence" value="ECO:0007669"/>
    <property type="project" value="TreeGrafter"/>
</dbReference>
<keyword evidence="1" id="KW-0694">RNA-binding</keyword>
<feature type="domain" description="Nrap protein" evidence="2">
    <location>
        <begin position="78"/>
        <end position="165"/>
    </location>
</feature>
<sequence length="182" mass="20350">MERWTREEPQPLILKRIISLAKDTAAVIDEHIIGSVPLNLKGLFATSVSGLHDVIIRIRGRHMVKRKVVNRKVVEGPLPVLDYDPVTEYVKILRCNFSSIALFFYNKYAGDMIGVVWKPAAFTPRDSKISGCLHRTKGADNLLTVNVEAVLEDFAVLGHGIVRDVRKNWSTASDENNQENGG</sequence>
<evidence type="ECO:0000259" key="2">
    <source>
        <dbReference type="Pfam" id="PF17407"/>
    </source>
</evidence>
<dbReference type="GO" id="GO:0032040">
    <property type="term" value="C:small-subunit processome"/>
    <property type="evidence" value="ECO:0007669"/>
    <property type="project" value="TreeGrafter"/>
</dbReference>
<dbReference type="AlphaFoldDB" id="A0A183END4"/>
<evidence type="ECO:0000313" key="5">
    <source>
        <dbReference type="WBParaSite" id="GPUH_0002250201-mRNA-1"/>
    </source>
</evidence>
<dbReference type="PANTHER" id="PTHR17972:SF0">
    <property type="entry name" value="NUCLEOLAR PROTEIN 6"/>
    <property type="match status" value="1"/>
</dbReference>
<gene>
    <name evidence="3" type="ORF">GPUH_LOCUS22475</name>
</gene>
<reference evidence="3 4" key="2">
    <citation type="submission" date="2018-11" db="EMBL/GenBank/DDBJ databases">
        <authorList>
            <consortium name="Pathogen Informatics"/>
        </authorList>
    </citation>
    <scope>NUCLEOTIDE SEQUENCE [LARGE SCALE GENOMIC DNA]</scope>
</reference>
<dbReference type="Pfam" id="PF17407">
    <property type="entry name" value="Nrap_D6"/>
    <property type="match status" value="1"/>
</dbReference>
<reference evidence="5" key="1">
    <citation type="submission" date="2016-06" db="UniProtKB">
        <authorList>
            <consortium name="WormBaseParasite"/>
        </authorList>
    </citation>
    <scope>IDENTIFICATION</scope>
</reference>
<dbReference type="GO" id="GO:0006364">
    <property type="term" value="P:rRNA processing"/>
    <property type="evidence" value="ECO:0007669"/>
    <property type="project" value="TreeGrafter"/>
</dbReference>
<protein>
    <recommendedName>
        <fullName evidence="1">Nucleolar protein 6</fullName>
    </recommendedName>
</protein>
<evidence type="ECO:0000313" key="3">
    <source>
        <dbReference type="EMBL" id="VDN40088.1"/>
    </source>
</evidence>
<dbReference type="Gene3D" id="3.30.70.3030">
    <property type="match status" value="1"/>
</dbReference>
<dbReference type="InterPro" id="IPR005554">
    <property type="entry name" value="NOL6/Upt22"/>
</dbReference>
<dbReference type="GO" id="GO:0032545">
    <property type="term" value="C:CURI complex"/>
    <property type="evidence" value="ECO:0007669"/>
    <property type="project" value="TreeGrafter"/>
</dbReference>
<dbReference type="WBParaSite" id="GPUH_0002250201-mRNA-1">
    <property type="protein sequence ID" value="GPUH_0002250201-mRNA-1"/>
    <property type="gene ID" value="GPUH_0002250201"/>
</dbReference>
<proteinExistence type="inferred from homology"/>
<dbReference type="EMBL" id="UYRT01095184">
    <property type="protein sequence ID" value="VDN40088.1"/>
    <property type="molecule type" value="Genomic_DNA"/>
</dbReference>
<evidence type="ECO:0000256" key="1">
    <source>
        <dbReference type="RuleBase" id="RU364032"/>
    </source>
</evidence>
<dbReference type="Proteomes" id="UP000271098">
    <property type="component" value="Unassembled WGS sequence"/>
</dbReference>
<dbReference type="PANTHER" id="PTHR17972">
    <property type="entry name" value="NUCLEOLAR RNA-ASSOCIATED PROTEIN"/>
    <property type="match status" value="1"/>
</dbReference>
<name>A0A183END4_9BILA</name>
<comment type="subcellular location">
    <subcellularLocation>
        <location evidence="1">Nucleus</location>
        <location evidence="1">Nucleolus</location>
    </subcellularLocation>
</comment>
<dbReference type="GO" id="GO:0003723">
    <property type="term" value="F:RNA binding"/>
    <property type="evidence" value="ECO:0007669"/>
    <property type="project" value="UniProtKB-KW"/>
</dbReference>
<keyword evidence="1" id="KW-0539">Nucleus</keyword>
<dbReference type="InterPro" id="IPR035371">
    <property type="entry name" value="Nrap_D6"/>
</dbReference>
<dbReference type="OrthoDB" id="10251401at2759"/>
<organism evidence="5">
    <name type="scientific">Gongylonema pulchrum</name>
    <dbReference type="NCBI Taxonomy" id="637853"/>
    <lineage>
        <taxon>Eukaryota</taxon>
        <taxon>Metazoa</taxon>
        <taxon>Ecdysozoa</taxon>
        <taxon>Nematoda</taxon>
        <taxon>Chromadorea</taxon>
        <taxon>Rhabditida</taxon>
        <taxon>Spirurina</taxon>
        <taxon>Spiruromorpha</taxon>
        <taxon>Spiruroidea</taxon>
        <taxon>Gongylonematidae</taxon>
        <taxon>Gongylonema</taxon>
    </lineage>
</organism>
<dbReference type="GO" id="GO:0034456">
    <property type="term" value="C:UTP-C complex"/>
    <property type="evidence" value="ECO:0007669"/>
    <property type="project" value="TreeGrafter"/>
</dbReference>
<comment type="similarity">
    <text evidence="1">Belongs to the NRAP family.</text>
</comment>
<accession>A0A183END4</accession>